<reference evidence="1 2" key="1">
    <citation type="submission" date="2016-10" db="EMBL/GenBank/DDBJ databases">
        <authorList>
            <person name="de Groot N.N."/>
        </authorList>
    </citation>
    <scope>NUCLEOTIDE SEQUENCE [LARGE SCALE GENOMIC DNA]</scope>
    <source>
        <strain evidence="2">P4B,CCM 7963,CECT 7998,DSM 25260,IBRC-M 10614,KCTC 13821</strain>
    </source>
</reference>
<proteinExistence type="predicted"/>
<dbReference type="OrthoDB" id="2614902at2"/>
<dbReference type="Proteomes" id="UP000199017">
    <property type="component" value="Unassembled WGS sequence"/>
</dbReference>
<gene>
    <name evidence="1" type="ORF">SAMN05216352_110162</name>
</gene>
<evidence type="ECO:0000313" key="1">
    <source>
        <dbReference type="EMBL" id="SDI70618.1"/>
    </source>
</evidence>
<accession>A0A1G8MRD6</accession>
<keyword evidence="2" id="KW-1185">Reference proteome</keyword>
<protein>
    <submittedName>
        <fullName evidence="1">Uncharacterized protein</fullName>
    </submittedName>
</protein>
<organism evidence="1 2">
    <name type="scientific">Alteribacillus bidgolensis</name>
    <dbReference type="NCBI Taxonomy" id="930129"/>
    <lineage>
        <taxon>Bacteria</taxon>
        <taxon>Bacillati</taxon>
        <taxon>Bacillota</taxon>
        <taxon>Bacilli</taxon>
        <taxon>Bacillales</taxon>
        <taxon>Bacillaceae</taxon>
        <taxon>Alteribacillus</taxon>
    </lineage>
</organism>
<dbReference type="AlphaFoldDB" id="A0A1G8MRD6"/>
<sequence>MAKKNVSRCSIPVRNGKNELYVKIKNNTAAQKARKLAMKAYDKDSAEKESLPIYLNDKLIKSDILKYGEDKVYKIDVSNVSRKVVFEATQFSGGKGLSVSSKNRGFINAEIGIK</sequence>
<dbReference type="RefSeq" id="WP_091586849.1">
    <property type="nucleotide sequence ID" value="NZ_FNDU01000010.1"/>
</dbReference>
<name>A0A1G8MRD6_9BACI</name>
<evidence type="ECO:0000313" key="2">
    <source>
        <dbReference type="Proteomes" id="UP000199017"/>
    </source>
</evidence>
<dbReference type="EMBL" id="FNDU01000010">
    <property type="protein sequence ID" value="SDI70618.1"/>
    <property type="molecule type" value="Genomic_DNA"/>
</dbReference>